<dbReference type="InterPro" id="IPR036691">
    <property type="entry name" value="Endo/exonu/phosph_ase_sf"/>
</dbReference>
<feature type="compositionally biased region" description="Low complexity" evidence="1">
    <location>
        <begin position="520"/>
        <end position="535"/>
    </location>
</feature>
<dbReference type="OrthoDB" id="3059749at2759"/>
<evidence type="ECO:0008006" key="5">
    <source>
        <dbReference type="Google" id="ProtNLM"/>
    </source>
</evidence>
<gene>
    <name evidence="3" type="ORF">D9615_006032</name>
</gene>
<organism evidence="3 4">
    <name type="scientific">Tricholomella constricta</name>
    <dbReference type="NCBI Taxonomy" id="117010"/>
    <lineage>
        <taxon>Eukaryota</taxon>
        <taxon>Fungi</taxon>
        <taxon>Dikarya</taxon>
        <taxon>Basidiomycota</taxon>
        <taxon>Agaricomycotina</taxon>
        <taxon>Agaricomycetes</taxon>
        <taxon>Agaricomycetidae</taxon>
        <taxon>Agaricales</taxon>
        <taxon>Tricholomatineae</taxon>
        <taxon>Lyophyllaceae</taxon>
        <taxon>Tricholomella</taxon>
    </lineage>
</organism>
<keyword evidence="4" id="KW-1185">Reference proteome</keyword>
<feature type="compositionally biased region" description="Basic and acidic residues" evidence="1">
    <location>
        <begin position="566"/>
        <end position="582"/>
    </location>
</feature>
<protein>
    <recommendedName>
        <fullName evidence="5">Endonuclease/exonuclease/phosphatase domain-containing protein</fullName>
    </recommendedName>
</protein>
<evidence type="ECO:0000313" key="4">
    <source>
        <dbReference type="Proteomes" id="UP000565441"/>
    </source>
</evidence>
<dbReference type="Proteomes" id="UP000565441">
    <property type="component" value="Unassembled WGS sequence"/>
</dbReference>
<feature type="compositionally biased region" description="Polar residues" evidence="1">
    <location>
        <begin position="470"/>
        <end position="488"/>
    </location>
</feature>
<keyword evidence="2" id="KW-1133">Transmembrane helix</keyword>
<sequence>MDNPATGPSFELDAAYSPPPLMGTAAEEGYQHELSAHSPQAHLSKGVELIVRGLDRSSPYSAVQHLQRLLDDISKWSKLPNLGVMQPMREAAPTHSLDYAIVTFQGEYKANPRPDYMLAIGEMIRNVGRGISVGWNIAPGYDKKRVAWFRDDHGIGVGELKRGVESILRSHHYDFQVCTVNAATSPPRVTLQFIDKDHIDRLMRQPPVVKGHTVVPRIPRFVEPVYALEVAVVGVATYNDPQMIIDRYLQAKYGHLAKSTLIWSSRLTLEDVVYCVVLETPELTEKFVRDPFSAFEGLDIQPSKPEYLYILNQRGFPTQWQRTSGPPSAPDLHTQTQLDGLRSKQDSFQGTLTALASQQQDMFQGFLTAQREMGNMFGNMITNFSYQTQLSSAQAKLTALQLTHNATHMMARLSNSDEFAAEMREYSDGVWRRLQDSEHRVSVARSNLASSQVQGNPAHIPAVTFVHEGTSVTNPTPGNGPATATAQIQDAPGPEHPPNPQSQPVMPFAPPGLTLPPGPSSSSEPSPSAPAVSSPAPAPQTKPKRKASTKEVQSRSSEGGPKRSRVRSDEHEQMDVDDERPQVHSQCASYVRLFHHPSGLGRAANAGVEVFRLFLGWGPPVLLVALLSMLPLRAMLPVWFPPLCLSFHMCLACICISLRPSAPTLSQISRPFILLTLALFLLRPVLVVTPLRATAPSNFRMMAANINGFASPVKLNAIRGVIQREVPHVFVLGETKSSTPVSGDFSAPDYQLLDAPGVSTGSRHRGKWGLLVRVKQSALTVSRFFTPPHLLGRVLVCDLLLPDSYGRTVQHRVITLYAPWDPGGNEPDNPESFWTAVSHLCLEAPFGFSLIGDFNAVFSSEESLSASPSSPSSLNQSTYTRFLHRTGTIDAWSSRPDRSWQHDWTFKSFSATPGHHAIIDRFAVSPAGVLTSFVQTITDFIPGTDHRPVLASAVLVPRENPRQPIVPPPMPASDFSPRAYYPRRTERYRTSEFTRTVDQRLDDGFSEVLTAELHSDNDFARLYHTYGQILQDAADQHFQRPPRPSRVASAIVNPTIRLILRGIHQLNRLISAMKRGAPWPQERWVQSFLHAYYAQLDEDRLIFSPECFMTFLRQLRKQLNQCRFHEEKQEAQLRSDRHHMARVQNLLHGGSAKPFFPPSFSPLPLALSSTADDSLEGLVTGPRCIRDTTV</sequence>
<accession>A0A8H5M2M6</accession>
<dbReference type="Gene3D" id="3.60.10.10">
    <property type="entry name" value="Endonuclease/exonuclease/phosphatase"/>
    <property type="match status" value="1"/>
</dbReference>
<comment type="caution">
    <text evidence="3">The sequence shown here is derived from an EMBL/GenBank/DDBJ whole genome shotgun (WGS) entry which is preliminary data.</text>
</comment>
<evidence type="ECO:0000313" key="3">
    <source>
        <dbReference type="EMBL" id="KAF5379040.1"/>
    </source>
</evidence>
<feature type="transmembrane region" description="Helical" evidence="2">
    <location>
        <begin position="638"/>
        <end position="660"/>
    </location>
</feature>
<proteinExistence type="predicted"/>
<reference evidence="3 4" key="1">
    <citation type="journal article" date="2020" name="ISME J.">
        <title>Uncovering the hidden diversity of litter-decomposition mechanisms in mushroom-forming fungi.</title>
        <authorList>
            <person name="Floudas D."/>
            <person name="Bentzer J."/>
            <person name="Ahren D."/>
            <person name="Johansson T."/>
            <person name="Persson P."/>
            <person name="Tunlid A."/>
        </authorList>
    </citation>
    <scope>NUCLEOTIDE SEQUENCE [LARGE SCALE GENOMIC DNA]</scope>
    <source>
        <strain evidence="3 4">CBS 661.87</strain>
    </source>
</reference>
<dbReference type="EMBL" id="JAACJP010000017">
    <property type="protein sequence ID" value="KAF5379040.1"/>
    <property type="molecule type" value="Genomic_DNA"/>
</dbReference>
<dbReference type="SUPFAM" id="SSF56219">
    <property type="entry name" value="DNase I-like"/>
    <property type="match status" value="1"/>
</dbReference>
<evidence type="ECO:0000256" key="2">
    <source>
        <dbReference type="SAM" id="Phobius"/>
    </source>
</evidence>
<evidence type="ECO:0000256" key="1">
    <source>
        <dbReference type="SAM" id="MobiDB-lite"/>
    </source>
</evidence>
<name>A0A8H5M2M6_9AGAR</name>
<feature type="compositionally biased region" description="Pro residues" evidence="1">
    <location>
        <begin position="494"/>
        <end position="519"/>
    </location>
</feature>
<keyword evidence="2" id="KW-0812">Transmembrane</keyword>
<feature type="transmembrane region" description="Helical" evidence="2">
    <location>
        <begin position="672"/>
        <end position="691"/>
    </location>
</feature>
<keyword evidence="2" id="KW-0472">Membrane</keyword>
<dbReference type="AlphaFoldDB" id="A0A8H5M2M6"/>
<feature type="region of interest" description="Disordered" evidence="1">
    <location>
        <begin position="469"/>
        <end position="582"/>
    </location>
</feature>